<dbReference type="AlphaFoldDB" id="A0A6A6E3A1"/>
<organism evidence="2 3">
    <name type="scientific">Zopfia rhizophila CBS 207.26</name>
    <dbReference type="NCBI Taxonomy" id="1314779"/>
    <lineage>
        <taxon>Eukaryota</taxon>
        <taxon>Fungi</taxon>
        <taxon>Dikarya</taxon>
        <taxon>Ascomycota</taxon>
        <taxon>Pezizomycotina</taxon>
        <taxon>Dothideomycetes</taxon>
        <taxon>Dothideomycetes incertae sedis</taxon>
        <taxon>Zopfiaceae</taxon>
        <taxon>Zopfia</taxon>
    </lineage>
</organism>
<sequence length="102" mass="11296">MSSIVSALSDLFQSIFEVIYSFFATAGHLIQNTISFVLHFFAGILNVVLEFFRGLVELAGGLVQFFLGNILILGVIAAAFFAYLQYQRNQGRTVKVGDKKLN</sequence>
<reference evidence="2" key="1">
    <citation type="journal article" date="2020" name="Stud. Mycol.">
        <title>101 Dothideomycetes genomes: a test case for predicting lifestyles and emergence of pathogens.</title>
        <authorList>
            <person name="Haridas S."/>
            <person name="Albert R."/>
            <person name="Binder M."/>
            <person name="Bloem J."/>
            <person name="Labutti K."/>
            <person name="Salamov A."/>
            <person name="Andreopoulos B."/>
            <person name="Baker S."/>
            <person name="Barry K."/>
            <person name="Bills G."/>
            <person name="Bluhm B."/>
            <person name="Cannon C."/>
            <person name="Castanera R."/>
            <person name="Culley D."/>
            <person name="Daum C."/>
            <person name="Ezra D."/>
            <person name="Gonzalez J."/>
            <person name="Henrissat B."/>
            <person name="Kuo A."/>
            <person name="Liang C."/>
            <person name="Lipzen A."/>
            <person name="Lutzoni F."/>
            <person name="Magnuson J."/>
            <person name="Mondo S."/>
            <person name="Nolan M."/>
            <person name="Ohm R."/>
            <person name="Pangilinan J."/>
            <person name="Park H.-J."/>
            <person name="Ramirez L."/>
            <person name="Alfaro M."/>
            <person name="Sun H."/>
            <person name="Tritt A."/>
            <person name="Yoshinaga Y."/>
            <person name="Zwiers L.-H."/>
            <person name="Turgeon B."/>
            <person name="Goodwin S."/>
            <person name="Spatafora J."/>
            <person name="Crous P."/>
            <person name="Grigoriev I."/>
        </authorList>
    </citation>
    <scope>NUCLEOTIDE SEQUENCE</scope>
    <source>
        <strain evidence="2">CBS 207.26</strain>
    </source>
</reference>
<evidence type="ECO:0000313" key="3">
    <source>
        <dbReference type="Proteomes" id="UP000800200"/>
    </source>
</evidence>
<dbReference type="OrthoDB" id="2561686at2759"/>
<dbReference type="EMBL" id="ML994630">
    <property type="protein sequence ID" value="KAF2186371.1"/>
    <property type="molecule type" value="Genomic_DNA"/>
</dbReference>
<feature type="transmembrane region" description="Helical" evidence="1">
    <location>
        <begin position="62"/>
        <end position="84"/>
    </location>
</feature>
<accession>A0A6A6E3A1</accession>
<proteinExistence type="predicted"/>
<gene>
    <name evidence="2" type="ORF">K469DRAFT_631229</name>
</gene>
<evidence type="ECO:0000256" key="1">
    <source>
        <dbReference type="SAM" id="Phobius"/>
    </source>
</evidence>
<protein>
    <submittedName>
        <fullName evidence="2">Uncharacterized protein</fullName>
    </submittedName>
</protein>
<keyword evidence="1" id="KW-0472">Membrane</keyword>
<dbReference type="Proteomes" id="UP000800200">
    <property type="component" value="Unassembled WGS sequence"/>
</dbReference>
<keyword evidence="1" id="KW-1133">Transmembrane helix</keyword>
<keyword evidence="3" id="KW-1185">Reference proteome</keyword>
<evidence type="ECO:0000313" key="2">
    <source>
        <dbReference type="EMBL" id="KAF2186371.1"/>
    </source>
</evidence>
<name>A0A6A6E3A1_9PEZI</name>
<keyword evidence="1" id="KW-0812">Transmembrane</keyword>